<proteinExistence type="predicted"/>
<dbReference type="Proteomes" id="UP000574276">
    <property type="component" value="Unassembled WGS sequence"/>
</dbReference>
<dbReference type="AlphaFoldDB" id="A0A839K2H2"/>
<keyword evidence="2" id="KW-1185">Reference proteome</keyword>
<gene>
    <name evidence="1" type="ORF">H0486_11895</name>
</gene>
<dbReference type="RefSeq" id="WP_228353210.1">
    <property type="nucleotide sequence ID" value="NZ_JACEGA010000001.1"/>
</dbReference>
<evidence type="ECO:0000313" key="1">
    <source>
        <dbReference type="EMBL" id="MBB2183577.1"/>
    </source>
</evidence>
<sequence length="98" mass="11067">MRLERIAEEKHEIIRVEAFDGDSFGITLESGHAILLELGDKIHEPTYAALIESGDFCKPYTDGERLCWPGGTALTLKEILDMLLSHGNARQNKDRRIE</sequence>
<dbReference type="SUPFAM" id="SSF143880">
    <property type="entry name" value="NE0471 N-terminal domain-like"/>
    <property type="match status" value="1"/>
</dbReference>
<protein>
    <recommendedName>
        <fullName evidence="3">DUF2442 domain-containing protein</fullName>
    </recommendedName>
</protein>
<name>A0A839K2H2_9FIRM</name>
<accession>A0A839K2H2</accession>
<evidence type="ECO:0008006" key="3">
    <source>
        <dbReference type="Google" id="ProtNLM"/>
    </source>
</evidence>
<reference evidence="1 2" key="1">
    <citation type="submission" date="2020-07" db="EMBL/GenBank/DDBJ databases">
        <title>Characterization and genome sequencing of isolate MD1, a novel member within the family Lachnospiraceae.</title>
        <authorList>
            <person name="Rettenmaier R."/>
            <person name="Di Bello L."/>
            <person name="Zinser C."/>
            <person name="Scheitz K."/>
            <person name="Liebl W."/>
            <person name="Zverlov V."/>
        </authorList>
    </citation>
    <scope>NUCLEOTIDE SEQUENCE [LARGE SCALE GENOMIC DNA]</scope>
    <source>
        <strain evidence="1 2">MD1</strain>
    </source>
</reference>
<dbReference type="InterPro" id="IPR036782">
    <property type="entry name" value="NE0471-like_N"/>
</dbReference>
<comment type="caution">
    <text evidence="1">The sequence shown here is derived from an EMBL/GenBank/DDBJ whole genome shotgun (WGS) entry which is preliminary data.</text>
</comment>
<evidence type="ECO:0000313" key="2">
    <source>
        <dbReference type="Proteomes" id="UP000574276"/>
    </source>
</evidence>
<organism evidence="1 2">
    <name type="scientific">Variimorphobacter saccharofermentans</name>
    <dbReference type="NCBI Taxonomy" id="2755051"/>
    <lineage>
        <taxon>Bacteria</taxon>
        <taxon>Bacillati</taxon>
        <taxon>Bacillota</taxon>
        <taxon>Clostridia</taxon>
        <taxon>Lachnospirales</taxon>
        <taxon>Lachnospiraceae</taxon>
        <taxon>Variimorphobacter</taxon>
    </lineage>
</organism>
<dbReference type="EMBL" id="JACEGA010000001">
    <property type="protein sequence ID" value="MBB2183577.1"/>
    <property type="molecule type" value="Genomic_DNA"/>
</dbReference>